<feature type="region of interest" description="Disordered" evidence="1">
    <location>
        <begin position="687"/>
        <end position="735"/>
    </location>
</feature>
<keyword evidence="3" id="KW-1185">Reference proteome</keyword>
<protein>
    <submittedName>
        <fullName evidence="2">Uncharacterized protein</fullName>
    </submittedName>
</protein>
<evidence type="ECO:0000313" key="3">
    <source>
        <dbReference type="Proteomes" id="UP001516023"/>
    </source>
</evidence>
<feature type="region of interest" description="Disordered" evidence="1">
    <location>
        <begin position="571"/>
        <end position="641"/>
    </location>
</feature>
<evidence type="ECO:0000313" key="2">
    <source>
        <dbReference type="EMBL" id="KAL3782468.1"/>
    </source>
</evidence>
<feature type="compositionally biased region" description="Basic and acidic residues" evidence="1">
    <location>
        <begin position="46"/>
        <end position="55"/>
    </location>
</feature>
<name>A0ABD3P3Y2_9STRA</name>
<feature type="compositionally biased region" description="Pro residues" evidence="1">
    <location>
        <begin position="217"/>
        <end position="227"/>
    </location>
</feature>
<feature type="compositionally biased region" description="Polar residues" evidence="1">
    <location>
        <begin position="238"/>
        <end position="253"/>
    </location>
</feature>
<feature type="compositionally biased region" description="Polar residues" evidence="1">
    <location>
        <begin position="154"/>
        <end position="174"/>
    </location>
</feature>
<feature type="compositionally biased region" description="Low complexity" evidence="1">
    <location>
        <begin position="579"/>
        <end position="590"/>
    </location>
</feature>
<feature type="compositionally biased region" description="Low complexity" evidence="1">
    <location>
        <begin position="319"/>
        <end position="329"/>
    </location>
</feature>
<feature type="compositionally biased region" description="Basic and acidic residues" evidence="1">
    <location>
        <begin position="8"/>
        <end position="21"/>
    </location>
</feature>
<feature type="region of interest" description="Disordered" evidence="1">
    <location>
        <begin position="364"/>
        <end position="387"/>
    </location>
</feature>
<feature type="region of interest" description="Disordered" evidence="1">
    <location>
        <begin position="1"/>
        <end position="174"/>
    </location>
</feature>
<gene>
    <name evidence="2" type="ORF">HJC23_002219</name>
</gene>
<sequence length="735" mass="80631">MATSIDDDTFHVGEVTQHDEDSSPQDSLSSPPFLLDPSSRTTTPHLRYDQDESVHYSEASSSLLTPMPAMGPDDEDYANWNVTPQPRESPDSTPPDETLSPSTGEPPLTLTPSTGTQPSSHPSTSDLPPSDEASVASSLVSNSTFSSNKSFASDKSNFSQASSNSNYETSSRQSGAKLNLAFLPVRQHSGASSGGSSYYSRTSKHSVRRKDVIKPVALPPAPTPSPPKNQAIKDAVVPSSQPPKSQWSLPSNPQAGCADLIAASPNDNTYTNYTLPHTADQYALVLRTHDDTHASPRGIDPSETIRGNGRDPPGEEPAARPSPSSSPYAKKYRNVQWVDPKTITDESEIDYDILNRYRALSSEHGPYTRYGGAGGRGGDEPPPQQQQPRIRIATISSGYKTANFFVREDLDQRIYFHELEDAVSYMARRGYARMERGEEMEWMKLLGRAHQVVKVGPTKKKQRYRKGKLVLIMYKPIVNGVDHYSDVKKRHHISSDVSTTSTATTHTSLGRSIRCGYKSYSEKFLAEQEYEKRQGLLMLTNGEPMDAPGNNESNATAPLLQLTNGVSTMSLVEEEKSRSTSSDKSSTNSNARRGVYGGGIRYFTPDRSYDEDEESDDDESSEEEEKDDYDEEEAGGNLVSEEFIEVEGSDMGSMFSEDEGSYHPVNDGVESVASSTINSEMSSIVRNSGGVHMASGQKYGNRNTLNKKRAPTPFDKSPEMVPISDESESGSWERQ</sequence>
<reference evidence="2 3" key="1">
    <citation type="journal article" date="2020" name="G3 (Bethesda)">
        <title>Improved Reference Genome for Cyclotella cryptica CCMP332, a Model for Cell Wall Morphogenesis, Salinity Adaptation, and Lipid Production in Diatoms (Bacillariophyta).</title>
        <authorList>
            <person name="Roberts W.R."/>
            <person name="Downey K.M."/>
            <person name="Ruck E.C."/>
            <person name="Traller J.C."/>
            <person name="Alverson A.J."/>
        </authorList>
    </citation>
    <scope>NUCLEOTIDE SEQUENCE [LARGE SCALE GENOMIC DNA]</scope>
    <source>
        <strain evidence="2 3">CCMP332</strain>
    </source>
</reference>
<feature type="compositionally biased region" description="Low complexity" evidence="1">
    <location>
        <begin position="134"/>
        <end position="153"/>
    </location>
</feature>
<feature type="compositionally biased region" description="Acidic residues" evidence="1">
    <location>
        <begin position="609"/>
        <end position="634"/>
    </location>
</feature>
<comment type="caution">
    <text evidence="2">The sequence shown here is derived from an EMBL/GenBank/DDBJ whole genome shotgun (WGS) entry which is preliminary data.</text>
</comment>
<dbReference type="EMBL" id="JABMIG020000285">
    <property type="protein sequence ID" value="KAL3782468.1"/>
    <property type="molecule type" value="Genomic_DNA"/>
</dbReference>
<dbReference type="Proteomes" id="UP001516023">
    <property type="component" value="Unassembled WGS sequence"/>
</dbReference>
<organism evidence="2 3">
    <name type="scientific">Cyclotella cryptica</name>
    <dbReference type="NCBI Taxonomy" id="29204"/>
    <lineage>
        <taxon>Eukaryota</taxon>
        <taxon>Sar</taxon>
        <taxon>Stramenopiles</taxon>
        <taxon>Ochrophyta</taxon>
        <taxon>Bacillariophyta</taxon>
        <taxon>Coscinodiscophyceae</taxon>
        <taxon>Thalassiosirophycidae</taxon>
        <taxon>Stephanodiscales</taxon>
        <taxon>Stephanodiscaceae</taxon>
        <taxon>Cyclotella</taxon>
    </lineage>
</organism>
<proteinExistence type="predicted"/>
<feature type="region of interest" description="Disordered" evidence="1">
    <location>
        <begin position="187"/>
        <end position="253"/>
    </location>
</feature>
<feature type="region of interest" description="Disordered" evidence="1">
    <location>
        <begin position="292"/>
        <end position="330"/>
    </location>
</feature>
<feature type="compositionally biased region" description="Polar residues" evidence="1">
    <location>
        <begin position="110"/>
        <end position="127"/>
    </location>
</feature>
<feature type="compositionally biased region" description="Low complexity" evidence="1">
    <location>
        <begin position="189"/>
        <end position="200"/>
    </location>
</feature>
<evidence type="ECO:0000256" key="1">
    <source>
        <dbReference type="SAM" id="MobiDB-lite"/>
    </source>
</evidence>
<feature type="compositionally biased region" description="Low complexity" evidence="1">
    <location>
        <begin position="24"/>
        <end position="39"/>
    </location>
</feature>
<dbReference type="AlphaFoldDB" id="A0ABD3P3Y2"/>
<accession>A0ABD3P3Y2</accession>